<sequence>MTDSATSQGAGSAAPPAVKARLTMLAEMMDVDLAAAVRGLVELGIRDLDLKNHVFGCAIADLDGLSRERLAALVAETGTSVYCFSSVLGHRNIDRVGEAAFRAEFEAGVANMVETARVVRPAKVRLLSCLFDERAAYPDATAYMDRHAPWVYAAYRDAVDHLAGAGLAATVENEPNTVLSNPAETLAFFERLERPAVGFTWDVQNMWQSGTYPTVEVYRALRPLIDYLHVKGGRTRDGMPGELAFRCPLDEASWPVAEIVGETLADGVSPVICLNPSHGAVADSYSLAPLAGTPALTRAEALRDAAFLRSRFGEFA</sequence>
<dbReference type="SUPFAM" id="SSF51658">
    <property type="entry name" value="Xylose isomerase-like"/>
    <property type="match status" value="1"/>
</dbReference>
<protein>
    <recommendedName>
        <fullName evidence="1">Xylose isomerase-like TIM barrel domain-containing protein</fullName>
    </recommendedName>
</protein>
<dbReference type="EMBL" id="CADCWF010000076">
    <property type="protein sequence ID" value="CAA9545434.1"/>
    <property type="molecule type" value="Genomic_DNA"/>
</dbReference>
<feature type="domain" description="Xylose isomerase-like TIM barrel" evidence="1">
    <location>
        <begin position="58"/>
        <end position="237"/>
    </location>
</feature>
<dbReference type="Gene3D" id="3.20.20.150">
    <property type="entry name" value="Divalent-metal-dependent TIM barrel enzymes"/>
    <property type="match status" value="1"/>
</dbReference>
<gene>
    <name evidence="2" type="ORF">AVDCRST_MAG59-1244</name>
</gene>
<dbReference type="InterPro" id="IPR036237">
    <property type="entry name" value="Xyl_isomerase-like_sf"/>
</dbReference>
<evidence type="ECO:0000313" key="2">
    <source>
        <dbReference type="EMBL" id="CAA9545434.1"/>
    </source>
</evidence>
<reference evidence="2" key="1">
    <citation type="submission" date="2020-02" db="EMBL/GenBank/DDBJ databases">
        <authorList>
            <person name="Meier V. D."/>
        </authorList>
    </citation>
    <scope>NUCLEOTIDE SEQUENCE</scope>
    <source>
        <strain evidence="2">AVDCRST_MAG59</strain>
    </source>
</reference>
<organism evidence="2">
    <name type="scientific">uncultured Thermomicrobiales bacterium</name>
    <dbReference type="NCBI Taxonomy" id="1645740"/>
    <lineage>
        <taxon>Bacteria</taxon>
        <taxon>Pseudomonadati</taxon>
        <taxon>Thermomicrobiota</taxon>
        <taxon>Thermomicrobia</taxon>
        <taxon>Thermomicrobiales</taxon>
        <taxon>environmental samples</taxon>
    </lineage>
</organism>
<dbReference type="AlphaFoldDB" id="A0A6J4UAS9"/>
<name>A0A6J4UAS9_9BACT</name>
<accession>A0A6J4UAS9</accession>
<dbReference type="InterPro" id="IPR013022">
    <property type="entry name" value="Xyl_isomerase-like_TIM-brl"/>
</dbReference>
<dbReference type="Pfam" id="PF01261">
    <property type="entry name" value="AP_endonuc_2"/>
    <property type="match status" value="1"/>
</dbReference>
<dbReference type="PANTHER" id="PTHR12110:SF53">
    <property type="entry name" value="BLR5974 PROTEIN"/>
    <property type="match status" value="1"/>
</dbReference>
<proteinExistence type="predicted"/>
<evidence type="ECO:0000259" key="1">
    <source>
        <dbReference type="Pfam" id="PF01261"/>
    </source>
</evidence>
<dbReference type="InterPro" id="IPR050312">
    <property type="entry name" value="IolE/XylAMocC-like"/>
</dbReference>
<dbReference type="PANTHER" id="PTHR12110">
    <property type="entry name" value="HYDROXYPYRUVATE ISOMERASE"/>
    <property type="match status" value="1"/>
</dbReference>